<evidence type="ECO:0000256" key="1">
    <source>
        <dbReference type="SAM" id="Coils"/>
    </source>
</evidence>
<feature type="domain" description="Transposable element P transposase-like RNase H" evidence="4">
    <location>
        <begin position="206"/>
        <end position="274"/>
    </location>
</feature>
<dbReference type="Pfam" id="PF12017">
    <property type="entry name" value="Tnp_P_element"/>
    <property type="match status" value="1"/>
</dbReference>
<protein>
    <submittedName>
        <fullName evidence="5">Uncharacterized protein</fullName>
    </submittedName>
</protein>
<dbReference type="Pfam" id="PF21787">
    <property type="entry name" value="TNP-like_RNaseH_N"/>
    <property type="match status" value="1"/>
</dbReference>
<keyword evidence="6" id="KW-1185">Reference proteome</keyword>
<dbReference type="Proteomes" id="UP001159363">
    <property type="component" value="Chromosome 15"/>
</dbReference>
<organism evidence="5 6">
    <name type="scientific">Dryococelus australis</name>
    <dbReference type="NCBI Taxonomy" id="614101"/>
    <lineage>
        <taxon>Eukaryota</taxon>
        <taxon>Metazoa</taxon>
        <taxon>Ecdysozoa</taxon>
        <taxon>Arthropoda</taxon>
        <taxon>Hexapoda</taxon>
        <taxon>Insecta</taxon>
        <taxon>Pterygota</taxon>
        <taxon>Neoptera</taxon>
        <taxon>Polyneoptera</taxon>
        <taxon>Phasmatodea</taxon>
        <taxon>Verophasmatodea</taxon>
        <taxon>Anareolatae</taxon>
        <taxon>Phasmatidae</taxon>
        <taxon>Eurycanthinae</taxon>
        <taxon>Dryococelus</taxon>
    </lineage>
</organism>
<accession>A0ABQ9G406</accession>
<evidence type="ECO:0000259" key="3">
    <source>
        <dbReference type="Pfam" id="PF12017"/>
    </source>
</evidence>
<comment type="caution">
    <text evidence="5">The sequence shown here is derived from an EMBL/GenBank/DDBJ whole genome shotgun (WGS) entry which is preliminary data.</text>
</comment>
<gene>
    <name evidence="5" type="ORF">PR048_032805</name>
</gene>
<proteinExistence type="predicted"/>
<dbReference type="InterPro" id="IPR021896">
    <property type="entry name" value="THAP9-like_HTH"/>
</dbReference>
<sequence length="363" mass="42195">MYNRADGSTLRKSTGQQVATSTSFPHISHHTSVWWESGKLATWHSRPLAKRGYVPWQKTMPSIPNCEKKACGRIEPFNKETHRRIIESAASLSYKLKIMEQEIMLLNMKRQESENRLENKNLKQQLLQVKILHKPYPKLVLKKSVGQFEEQIDRFLTKKKCCWEKEDIAAAITLRSVSLKAYVYMRNKVNLPLPGLSTVRKWARNLGIQTEVLTVLEVTSKVMNEIKRSTILLFDEINVDSRLYYDQSEDKILGPNRNVQVIIARGLASKWKQPMLVERPEYIMIQHNYQPCGFLQICAIKWLQNDFFGLQNTASLWNKLILSPKLTPLQVQLKGNTRQKGKFAVQRFSHHTPRTTPTFTKIY</sequence>
<evidence type="ECO:0000259" key="4">
    <source>
        <dbReference type="Pfam" id="PF21787"/>
    </source>
</evidence>
<evidence type="ECO:0000256" key="2">
    <source>
        <dbReference type="SAM" id="MobiDB-lite"/>
    </source>
</evidence>
<evidence type="ECO:0000313" key="5">
    <source>
        <dbReference type="EMBL" id="KAJ8866943.1"/>
    </source>
</evidence>
<evidence type="ECO:0000313" key="6">
    <source>
        <dbReference type="Proteomes" id="UP001159363"/>
    </source>
</evidence>
<name>A0ABQ9G406_9NEOP</name>
<reference evidence="5 6" key="1">
    <citation type="submission" date="2023-02" db="EMBL/GenBank/DDBJ databases">
        <title>LHISI_Scaffold_Assembly.</title>
        <authorList>
            <person name="Stuart O.P."/>
            <person name="Cleave R."/>
            <person name="Magrath M.J.L."/>
            <person name="Mikheyev A.S."/>
        </authorList>
    </citation>
    <scope>NUCLEOTIDE SEQUENCE [LARGE SCALE GENOMIC DNA]</scope>
    <source>
        <strain evidence="5">Daus_M_001</strain>
        <tissue evidence="5">Leg muscle</tissue>
    </source>
</reference>
<feature type="region of interest" description="Disordered" evidence="2">
    <location>
        <begin position="1"/>
        <end position="23"/>
    </location>
</feature>
<dbReference type="EMBL" id="JARBHB010000016">
    <property type="protein sequence ID" value="KAJ8866943.1"/>
    <property type="molecule type" value="Genomic_DNA"/>
</dbReference>
<feature type="compositionally biased region" description="Polar residues" evidence="2">
    <location>
        <begin position="10"/>
        <end position="23"/>
    </location>
</feature>
<feature type="coiled-coil region" evidence="1">
    <location>
        <begin position="96"/>
        <end position="125"/>
    </location>
</feature>
<feature type="domain" description="THAP9-like helix-turn-helix" evidence="3">
    <location>
        <begin position="140"/>
        <end position="202"/>
    </location>
</feature>
<keyword evidence="1" id="KW-0175">Coiled coil</keyword>
<dbReference type="InterPro" id="IPR048365">
    <property type="entry name" value="TNP-like_RNaseH_N"/>
</dbReference>